<evidence type="ECO:0000313" key="1">
    <source>
        <dbReference type="EMBL" id="GBP13060.1"/>
    </source>
</evidence>
<dbReference type="Proteomes" id="UP000299102">
    <property type="component" value="Unassembled WGS sequence"/>
</dbReference>
<gene>
    <name evidence="1" type="ORF">EVAR_93038_1</name>
</gene>
<name>A0A4C1THL0_EUMVA</name>
<reference evidence="1 2" key="1">
    <citation type="journal article" date="2019" name="Commun. Biol.">
        <title>The bagworm genome reveals a unique fibroin gene that provides high tensile strength.</title>
        <authorList>
            <person name="Kono N."/>
            <person name="Nakamura H."/>
            <person name="Ohtoshi R."/>
            <person name="Tomita M."/>
            <person name="Numata K."/>
            <person name="Arakawa K."/>
        </authorList>
    </citation>
    <scope>NUCLEOTIDE SEQUENCE [LARGE SCALE GENOMIC DNA]</scope>
</reference>
<organism evidence="1 2">
    <name type="scientific">Eumeta variegata</name>
    <name type="common">Bagworm moth</name>
    <name type="synonym">Eumeta japonica</name>
    <dbReference type="NCBI Taxonomy" id="151549"/>
    <lineage>
        <taxon>Eukaryota</taxon>
        <taxon>Metazoa</taxon>
        <taxon>Ecdysozoa</taxon>
        <taxon>Arthropoda</taxon>
        <taxon>Hexapoda</taxon>
        <taxon>Insecta</taxon>
        <taxon>Pterygota</taxon>
        <taxon>Neoptera</taxon>
        <taxon>Endopterygota</taxon>
        <taxon>Lepidoptera</taxon>
        <taxon>Glossata</taxon>
        <taxon>Ditrysia</taxon>
        <taxon>Tineoidea</taxon>
        <taxon>Psychidae</taxon>
        <taxon>Oiketicinae</taxon>
        <taxon>Eumeta</taxon>
    </lineage>
</organism>
<comment type="caution">
    <text evidence="1">The sequence shown here is derived from an EMBL/GenBank/DDBJ whole genome shotgun (WGS) entry which is preliminary data.</text>
</comment>
<dbReference type="EMBL" id="BGZK01000055">
    <property type="protein sequence ID" value="GBP13060.1"/>
    <property type="molecule type" value="Genomic_DNA"/>
</dbReference>
<evidence type="ECO:0000313" key="2">
    <source>
        <dbReference type="Proteomes" id="UP000299102"/>
    </source>
</evidence>
<keyword evidence="2" id="KW-1185">Reference proteome</keyword>
<proteinExistence type="predicted"/>
<protein>
    <submittedName>
        <fullName evidence="1">Uncharacterized protein</fullName>
    </submittedName>
</protein>
<accession>A0A4C1THL0</accession>
<sequence length="183" mass="20334">MGPRGKHHLSIKKNYQNRFTQSKVLRQREAGATHSHLAERCYQTEIRVRSHRIVFLHHIDARAHVSVHSSYSFVVVIVKGMADEINDLDNRNSVADTRHCHRHHDVNYGIAPMASCWNGGLDPFADAIRTPPQREYEGPIKTAGAAIASAALSRIGRTISAAARAGHGPRCAELTDLHAHQET</sequence>
<dbReference type="AlphaFoldDB" id="A0A4C1THL0"/>